<dbReference type="InterPro" id="IPR039261">
    <property type="entry name" value="FNR_nucleotide-bd"/>
</dbReference>
<sequence length="345" mass="36046">MSAAFHRISVPALGVSVSASQSETILEALQSASVDYPCGCTSGVCGMCKSRLASGRVELADYCPAITQEERDAGLTLPCSARALSDCVITPIDDGLLPRVVTFAATVTAIAPLTHDIVRLRLAPPEGLRFTFLPGQYATLRFADLPSRDFSMANCPDDGGLEFFVRRTPGGQVTAYVFDALQPGESVGVTGPYGVAYLREGEVKPLIAVAGGSGLAPILSVVETALRRGFGQPIRLYFGVRSPRDLYATDTLATLAAAHPNLTVTRAVAEGGGPETRGGHIHAVIEADLAGEASIADWRAYVAGPPVMVDLVAKVLSAHGLAESRCHIDPFLTEADRAKTAGGPA</sequence>
<dbReference type="InterPro" id="IPR050415">
    <property type="entry name" value="MRET"/>
</dbReference>
<dbReference type="Proteomes" id="UP000609531">
    <property type="component" value="Unassembled WGS sequence"/>
</dbReference>
<proteinExistence type="predicted"/>
<feature type="domain" description="FAD-binding FR-type" evidence="2">
    <location>
        <begin position="100"/>
        <end position="199"/>
    </location>
</feature>
<dbReference type="SUPFAM" id="SSF52343">
    <property type="entry name" value="Ferredoxin reductase-like, C-terminal NADP-linked domain"/>
    <property type="match status" value="1"/>
</dbReference>
<dbReference type="EMBL" id="JAEKJA010000009">
    <property type="protein sequence ID" value="MBJ3776474.1"/>
    <property type="molecule type" value="Genomic_DNA"/>
</dbReference>
<dbReference type="PROSITE" id="PS00197">
    <property type="entry name" value="2FE2S_FER_1"/>
    <property type="match status" value="1"/>
</dbReference>
<dbReference type="SUPFAM" id="SSF54292">
    <property type="entry name" value="2Fe-2S ferredoxin-like"/>
    <property type="match status" value="1"/>
</dbReference>
<dbReference type="CDD" id="cd00207">
    <property type="entry name" value="fer2"/>
    <property type="match status" value="1"/>
</dbReference>
<dbReference type="Gene3D" id="3.10.20.30">
    <property type="match status" value="1"/>
</dbReference>
<dbReference type="InterPro" id="IPR001433">
    <property type="entry name" value="OxRdtase_FAD/NAD-bd"/>
</dbReference>
<dbReference type="InterPro" id="IPR001041">
    <property type="entry name" value="2Fe-2S_ferredoxin-type"/>
</dbReference>
<accession>A0A934MLL2</accession>
<dbReference type="Pfam" id="PF00111">
    <property type="entry name" value="Fer2"/>
    <property type="match status" value="1"/>
</dbReference>
<dbReference type="Pfam" id="PF00970">
    <property type="entry name" value="FAD_binding_6"/>
    <property type="match status" value="1"/>
</dbReference>
<reference evidence="3" key="1">
    <citation type="submission" date="2020-12" db="EMBL/GenBank/DDBJ databases">
        <title>Bacterial taxonomy.</title>
        <authorList>
            <person name="Pan X."/>
        </authorList>
    </citation>
    <scope>NUCLEOTIDE SEQUENCE</scope>
    <source>
        <strain evidence="3">B2012</strain>
    </source>
</reference>
<dbReference type="RefSeq" id="WP_198882375.1">
    <property type="nucleotide sequence ID" value="NZ_JAEKJA010000009.1"/>
</dbReference>
<dbReference type="GO" id="GO:0051537">
    <property type="term" value="F:2 iron, 2 sulfur cluster binding"/>
    <property type="evidence" value="ECO:0007669"/>
    <property type="project" value="InterPro"/>
</dbReference>
<evidence type="ECO:0000259" key="2">
    <source>
        <dbReference type="PROSITE" id="PS51384"/>
    </source>
</evidence>
<dbReference type="InterPro" id="IPR036010">
    <property type="entry name" value="2Fe-2S_ferredoxin-like_sf"/>
</dbReference>
<dbReference type="InterPro" id="IPR017938">
    <property type="entry name" value="Riboflavin_synthase-like_b-brl"/>
</dbReference>
<dbReference type="Pfam" id="PF00175">
    <property type="entry name" value="NAD_binding_1"/>
    <property type="match status" value="1"/>
</dbReference>
<organism evidence="3 4">
    <name type="scientific">Acuticoccus mangrovi</name>
    <dbReference type="NCBI Taxonomy" id="2796142"/>
    <lineage>
        <taxon>Bacteria</taxon>
        <taxon>Pseudomonadati</taxon>
        <taxon>Pseudomonadota</taxon>
        <taxon>Alphaproteobacteria</taxon>
        <taxon>Hyphomicrobiales</taxon>
        <taxon>Amorphaceae</taxon>
        <taxon>Acuticoccus</taxon>
    </lineage>
</organism>
<dbReference type="CDD" id="cd06187">
    <property type="entry name" value="O2ase_reductase_like"/>
    <property type="match status" value="1"/>
</dbReference>
<feature type="domain" description="2Fe-2S ferredoxin-type" evidence="1">
    <location>
        <begin position="6"/>
        <end position="95"/>
    </location>
</feature>
<dbReference type="GO" id="GO:0016491">
    <property type="term" value="F:oxidoreductase activity"/>
    <property type="evidence" value="ECO:0007669"/>
    <property type="project" value="InterPro"/>
</dbReference>
<dbReference type="InterPro" id="IPR017927">
    <property type="entry name" value="FAD-bd_FR_type"/>
</dbReference>
<evidence type="ECO:0000313" key="4">
    <source>
        <dbReference type="Proteomes" id="UP000609531"/>
    </source>
</evidence>
<dbReference type="InterPro" id="IPR012675">
    <property type="entry name" value="Beta-grasp_dom_sf"/>
</dbReference>
<dbReference type="SUPFAM" id="SSF63380">
    <property type="entry name" value="Riboflavin synthase domain-like"/>
    <property type="match status" value="1"/>
</dbReference>
<dbReference type="PANTHER" id="PTHR47354:SF5">
    <property type="entry name" value="PROTEIN RFBI"/>
    <property type="match status" value="1"/>
</dbReference>
<dbReference type="Gene3D" id="3.40.50.80">
    <property type="entry name" value="Nucleotide-binding domain of ferredoxin-NADP reductase (FNR) module"/>
    <property type="match status" value="1"/>
</dbReference>
<dbReference type="Gene3D" id="2.40.30.10">
    <property type="entry name" value="Translation factors"/>
    <property type="match status" value="1"/>
</dbReference>
<dbReference type="PROSITE" id="PS51085">
    <property type="entry name" value="2FE2S_FER_2"/>
    <property type="match status" value="1"/>
</dbReference>
<dbReference type="PROSITE" id="PS51384">
    <property type="entry name" value="FAD_FR"/>
    <property type="match status" value="1"/>
</dbReference>
<dbReference type="PRINTS" id="PR00410">
    <property type="entry name" value="PHEHYDRXLASE"/>
</dbReference>
<dbReference type="InterPro" id="IPR006058">
    <property type="entry name" value="2Fe2S_fd_BS"/>
</dbReference>
<keyword evidence="4" id="KW-1185">Reference proteome</keyword>
<gene>
    <name evidence="3" type="ORF">JCR33_12280</name>
</gene>
<name>A0A934MLL2_9HYPH</name>
<evidence type="ECO:0000259" key="1">
    <source>
        <dbReference type="PROSITE" id="PS51085"/>
    </source>
</evidence>
<comment type="caution">
    <text evidence="3">The sequence shown here is derived from an EMBL/GenBank/DDBJ whole genome shotgun (WGS) entry which is preliminary data.</text>
</comment>
<dbReference type="InterPro" id="IPR008333">
    <property type="entry name" value="Cbr1-like_FAD-bd_dom"/>
</dbReference>
<evidence type="ECO:0000313" key="3">
    <source>
        <dbReference type="EMBL" id="MBJ3776474.1"/>
    </source>
</evidence>
<protein>
    <submittedName>
        <fullName evidence="3">2Fe-2S iron-sulfur cluster binding domain-containing protein</fullName>
    </submittedName>
</protein>
<dbReference type="PANTHER" id="PTHR47354">
    <property type="entry name" value="NADH OXIDOREDUCTASE HCR"/>
    <property type="match status" value="1"/>
</dbReference>
<dbReference type="AlphaFoldDB" id="A0A934MLL2"/>